<keyword evidence="1" id="KW-0175">Coiled coil</keyword>
<name>A0A6P8VKQ5_GYMAC</name>
<gene>
    <name evidence="4" type="primary">LOC117549350</name>
</gene>
<feature type="compositionally biased region" description="Low complexity" evidence="2">
    <location>
        <begin position="15"/>
        <end position="36"/>
    </location>
</feature>
<accession>A0A6P8VKQ5</accession>
<feature type="coiled-coil region" evidence="1">
    <location>
        <begin position="47"/>
        <end position="139"/>
    </location>
</feature>
<dbReference type="KEGG" id="gacu:117549350"/>
<dbReference type="InterPro" id="IPR042566">
    <property type="entry name" value="L1_C"/>
</dbReference>
<dbReference type="InParanoid" id="A0A6P8VKQ5"/>
<keyword evidence="3" id="KW-1185">Reference proteome</keyword>
<dbReference type="Proteomes" id="UP000515161">
    <property type="component" value="Unplaced"/>
</dbReference>
<dbReference type="InterPro" id="IPR004244">
    <property type="entry name" value="Transposase_22"/>
</dbReference>
<proteinExistence type="predicted"/>
<sequence>MSSSSRKKTSAAPDPKANSASPAKGAGAGPLAASAARGDETAILRAIQSLREDLLKKIDDNAEMQSKELRREISQLRDELRSAVDRVSSRTKCLEDRVESLDTAANDHSDLITTLERDVQQLKKDMKIFSDRSEDLEARSRRCNLRITGIQERREAGKNPTDFVAKLLQETLGLEKEPLLDICHRTLRERPQEDQPPRAFVVRFHYYREKEATLRKAATATDPTTSHGDRIRVFPDYTQAVAKQRAAFRDVKGMLRGCDGVKYGLWYPSVLRITTADGKRHSFTDPGEAKDFVLRNVAKQSG</sequence>
<dbReference type="AlphaFoldDB" id="A0A6P8VKQ5"/>
<evidence type="ECO:0000256" key="2">
    <source>
        <dbReference type="SAM" id="MobiDB-lite"/>
    </source>
</evidence>
<dbReference type="GeneID" id="117549350"/>
<dbReference type="PANTHER" id="PTHR11505">
    <property type="entry name" value="L1 TRANSPOSABLE ELEMENT-RELATED"/>
    <property type="match status" value="1"/>
</dbReference>
<protein>
    <submittedName>
        <fullName evidence="4">Uncharacterized protein LOC117549350</fullName>
    </submittedName>
</protein>
<evidence type="ECO:0000313" key="3">
    <source>
        <dbReference type="Proteomes" id="UP000515161"/>
    </source>
</evidence>
<organism evidence="3 4">
    <name type="scientific">Gymnodraco acuticeps</name>
    <name type="common">Antarctic dragonfish</name>
    <dbReference type="NCBI Taxonomy" id="8218"/>
    <lineage>
        <taxon>Eukaryota</taxon>
        <taxon>Metazoa</taxon>
        <taxon>Chordata</taxon>
        <taxon>Craniata</taxon>
        <taxon>Vertebrata</taxon>
        <taxon>Euteleostomi</taxon>
        <taxon>Actinopterygii</taxon>
        <taxon>Neopterygii</taxon>
        <taxon>Teleostei</taxon>
        <taxon>Neoteleostei</taxon>
        <taxon>Acanthomorphata</taxon>
        <taxon>Eupercaria</taxon>
        <taxon>Perciformes</taxon>
        <taxon>Notothenioidei</taxon>
        <taxon>Bathydraconidae</taxon>
        <taxon>Gymnodraco</taxon>
    </lineage>
</organism>
<dbReference type="Gene3D" id="3.30.250.20">
    <property type="entry name" value="L1 transposable element, C-terminal domain"/>
    <property type="match status" value="1"/>
</dbReference>
<dbReference type="OrthoDB" id="8861212at2759"/>
<dbReference type="RefSeq" id="XP_034077087.1">
    <property type="nucleotide sequence ID" value="XM_034221196.1"/>
</dbReference>
<reference evidence="4" key="1">
    <citation type="submission" date="2025-08" db="UniProtKB">
        <authorList>
            <consortium name="RefSeq"/>
        </authorList>
    </citation>
    <scope>IDENTIFICATION</scope>
</reference>
<evidence type="ECO:0000256" key="1">
    <source>
        <dbReference type="SAM" id="Coils"/>
    </source>
</evidence>
<dbReference type="Gene3D" id="1.10.287.950">
    <property type="entry name" value="Methyl-accepting chemotaxis protein"/>
    <property type="match status" value="1"/>
</dbReference>
<feature type="region of interest" description="Disordered" evidence="2">
    <location>
        <begin position="1"/>
        <end position="38"/>
    </location>
</feature>
<evidence type="ECO:0000313" key="4">
    <source>
        <dbReference type="RefSeq" id="XP_034077087.1"/>
    </source>
</evidence>